<dbReference type="EMBL" id="VUOB01000005">
    <property type="protein sequence ID" value="KAA2265719.1"/>
    <property type="molecule type" value="Genomic_DNA"/>
</dbReference>
<dbReference type="SMART" id="SM00418">
    <property type="entry name" value="HTH_ARSR"/>
    <property type="match status" value="1"/>
</dbReference>
<evidence type="ECO:0000256" key="3">
    <source>
        <dbReference type="ARBA" id="ARBA00023163"/>
    </source>
</evidence>
<dbReference type="InterPro" id="IPR036390">
    <property type="entry name" value="WH_DNA-bd_sf"/>
</dbReference>
<comment type="caution">
    <text evidence="5">The sequence shown here is derived from an EMBL/GenBank/DDBJ whole genome shotgun (WGS) entry which is preliminary data.</text>
</comment>
<dbReference type="PANTHER" id="PTHR33154:SF12">
    <property type="entry name" value="TRANSCRIPTIONAL REGULATORY PROTEIN"/>
    <property type="match status" value="1"/>
</dbReference>
<sequence>MRALHHPDANSVDLATVLNALADPVRLEVVRQLAESDGVVCGGLSVPVSMSTLSHHLKVLREAGLLRVIPQGSFRRHELRMTELEQRFPGVISSIIRSCPAPSVRPEQQPR</sequence>
<evidence type="ECO:0000313" key="6">
    <source>
        <dbReference type="Proteomes" id="UP000323454"/>
    </source>
</evidence>
<dbReference type="OrthoDB" id="4471357at2"/>
<accession>A0A5B2XS87</accession>
<dbReference type="GO" id="GO:0003700">
    <property type="term" value="F:DNA-binding transcription factor activity"/>
    <property type="evidence" value="ECO:0007669"/>
    <property type="project" value="InterPro"/>
</dbReference>
<dbReference type="Pfam" id="PF12840">
    <property type="entry name" value="HTH_20"/>
    <property type="match status" value="1"/>
</dbReference>
<dbReference type="PRINTS" id="PR00778">
    <property type="entry name" value="HTHARSR"/>
</dbReference>
<dbReference type="InterPro" id="IPR051081">
    <property type="entry name" value="HTH_MetalResp_TranReg"/>
</dbReference>
<dbReference type="InterPro" id="IPR001845">
    <property type="entry name" value="HTH_ArsR_DNA-bd_dom"/>
</dbReference>
<dbReference type="PANTHER" id="PTHR33154">
    <property type="entry name" value="TRANSCRIPTIONAL REGULATOR, ARSR FAMILY"/>
    <property type="match status" value="1"/>
</dbReference>
<dbReference type="Proteomes" id="UP000323454">
    <property type="component" value="Unassembled WGS sequence"/>
</dbReference>
<evidence type="ECO:0000256" key="1">
    <source>
        <dbReference type="ARBA" id="ARBA00023015"/>
    </source>
</evidence>
<evidence type="ECO:0000313" key="5">
    <source>
        <dbReference type="EMBL" id="KAA2265719.1"/>
    </source>
</evidence>
<keyword evidence="3" id="KW-0804">Transcription</keyword>
<dbReference type="InterPro" id="IPR036388">
    <property type="entry name" value="WH-like_DNA-bd_sf"/>
</dbReference>
<dbReference type="CDD" id="cd00090">
    <property type="entry name" value="HTH_ARSR"/>
    <property type="match status" value="1"/>
</dbReference>
<dbReference type="PROSITE" id="PS50987">
    <property type="entry name" value="HTH_ARSR_2"/>
    <property type="match status" value="1"/>
</dbReference>
<reference evidence="5 6" key="2">
    <citation type="submission" date="2019-09" db="EMBL/GenBank/DDBJ databases">
        <authorList>
            <person name="Jin C."/>
        </authorList>
    </citation>
    <scope>NUCLEOTIDE SEQUENCE [LARGE SCALE GENOMIC DNA]</scope>
    <source>
        <strain evidence="5 6">AN110305</strain>
    </source>
</reference>
<keyword evidence="1" id="KW-0805">Transcription regulation</keyword>
<evidence type="ECO:0000259" key="4">
    <source>
        <dbReference type="PROSITE" id="PS50987"/>
    </source>
</evidence>
<protein>
    <submittedName>
        <fullName evidence="5">Helix-turn-helix transcriptional regulator</fullName>
    </submittedName>
</protein>
<dbReference type="SUPFAM" id="SSF46785">
    <property type="entry name" value="Winged helix' DNA-binding domain"/>
    <property type="match status" value="1"/>
</dbReference>
<reference evidence="5 6" key="1">
    <citation type="submission" date="2019-09" db="EMBL/GenBank/DDBJ databases">
        <title>Goodfellowia gen. nov., a new genus of the Pseudonocardineae related to Actinoalloteichus, containing Goodfellowia coeruleoviolacea gen. nov., comb. nov. gen. nov., comb. nov.</title>
        <authorList>
            <person name="Labeda D."/>
        </authorList>
    </citation>
    <scope>NUCLEOTIDE SEQUENCE [LARGE SCALE GENOMIC DNA]</scope>
    <source>
        <strain evidence="5 6">AN110305</strain>
    </source>
</reference>
<dbReference type="GO" id="GO:0003677">
    <property type="term" value="F:DNA binding"/>
    <property type="evidence" value="ECO:0007669"/>
    <property type="project" value="UniProtKB-KW"/>
</dbReference>
<dbReference type="Gene3D" id="1.10.10.10">
    <property type="entry name" value="Winged helix-like DNA-binding domain superfamily/Winged helix DNA-binding domain"/>
    <property type="match status" value="1"/>
</dbReference>
<organism evidence="5 6">
    <name type="scientific">Solihabitans fulvus</name>
    <dbReference type="NCBI Taxonomy" id="1892852"/>
    <lineage>
        <taxon>Bacteria</taxon>
        <taxon>Bacillati</taxon>
        <taxon>Actinomycetota</taxon>
        <taxon>Actinomycetes</taxon>
        <taxon>Pseudonocardiales</taxon>
        <taxon>Pseudonocardiaceae</taxon>
        <taxon>Solihabitans</taxon>
    </lineage>
</organism>
<keyword evidence="2" id="KW-0238">DNA-binding</keyword>
<proteinExistence type="predicted"/>
<evidence type="ECO:0000256" key="2">
    <source>
        <dbReference type="ARBA" id="ARBA00023125"/>
    </source>
</evidence>
<dbReference type="InterPro" id="IPR011991">
    <property type="entry name" value="ArsR-like_HTH"/>
</dbReference>
<keyword evidence="6" id="KW-1185">Reference proteome</keyword>
<name>A0A5B2XS87_9PSEU</name>
<dbReference type="AlphaFoldDB" id="A0A5B2XS87"/>
<dbReference type="RefSeq" id="WP_149848004.1">
    <property type="nucleotide sequence ID" value="NZ_VUOB01000005.1"/>
</dbReference>
<gene>
    <name evidence="5" type="ORF">F0L68_03870</name>
</gene>
<feature type="domain" description="HTH arsR-type" evidence="4">
    <location>
        <begin position="6"/>
        <end position="99"/>
    </location>
</feature>